<keyword evidence="2" id="KW-0328">Glycosyltransferase</keyword>
<dbReference type="InterPro" id="IPR029044">
    <property type="entry name" value="Nucleotide-diphossugar_trans"/>
</dbReference>
<evidence type="ECO:0000313" key="5">
    <source>
        <dbReference type="EMBL" id="CAH0383057.1"/>
    </source>
</evidence>
<dbReference type="PANTHER" id="PTHR10730:SF53">
    <property type="entry name" value="GLYCOSYLTRANSFERASE 25 FAMILY MEMBER"/>
    <property type="match status" value="1"/>
</dbReference>
<protein>
    <recommendedName>
        <fullName evidence="7">Glycosyltransferase 25 family member</fullName>
    </recommendedName>
</protein>
<dbReference type="Gene3D" id="3.90.550.10">
    <property type="entry name" value="Spore Coat Polysaccharide Biosynthesis Protein SpsA, Chain A"/>
    <property type="match status" value="1"/>
</dbReference>
<evidence type="ECO:0008006" key="7">
    <source>
        <dbReference type="Google" id="ProtNLM"/>
    </source>
</evidence>
<organism evidence="5 6">
    <name type="scientific">Bemisia tabaci</name>
    <name type="common">Sweetpotato whitefly</name>
    <name type="synonym">Aleurodes tabaci</name>
    <dbReference type="NCBI Taxonomy" id="7038"/>
    <lineage>
        <taxon>Eukaryota</taxon>
        <taxon>Metazoa</taxon>
        <taxon>Ecdysozoa</taxon>
        <taxon>Arthropoda</taxon>
        <taxon>Hexapoda</taxon>
        <taxon>Insecta</taxon>
        <taxon>Pterygota</taxon>
        <taxon>Neoptera</taxon>
        <taxon>Paraneoptera</taxon>
        <taxon>Hemiptera</taxon>
        <taxon>Sternorrhyncha</taxon>
        <taxon>Aleyrodoidea</taxon>
        <taxon>Aleyrodidae</taxon>
        <taxon>Aleyrodinae</taxon>
        <taxon>Bemisia</taxon>
    </lineage>
</organism>
<accession>A0A9P0A3A0</accession>
<proteinExistence type="inferred from homology"/>
<evidence type="ECO:0000256" key="1">
    <source>
        <dbReference type="ARBA" id="ARBA00006721"/>
    </source>
</evidence>
<dbReference type="GO" id="GO:0050211">
    <property type="term" value="F:procollagen galactosyltransferase activity"/>
    <property type="evidence" value="ECO:0007669"/>
    <property type="project" value="TreeGrafter"/>
</dbReference>
<sequence>MNTFSLCLVLIIFLIDLNVISSQSVSVGGDVKPNTLVIAFLVRNKAHTLPYFLTLLENLNYPKQRIKLWIQSDHNVDNSIEILDAWLSKVSSSYSSINTHFAPSPPTEFKDEEGPTHWSESRFTHIMRLREEALMYSRETWADYLLFIDCDVFLTYPDVIQDMVSKNYPLVSPVLQSSGLYSNFWGGMTSDFYYYRSDDYESILFRKEKGCFKVPMIHSCVFIDLRYQSTDKLSYLPEKVPGYHGPHDDIITFALAANLSGIPLHVCNENTHGFVMVPLERDTPLESDESQLTNIKLEVLLTGPPLSVSESLSRFVKKSEKTSWGLSRTYLINLERRPERRKRMMDCFDVLGLEVTVLNAVDGR</sequence>
<evidence type="ECO:0000256" key="2">
    <source>
        <dbReference type="ARBA" id="ARBA00022676"/>
    </source>
</evidence>
<dbReference type="EMBL" id="OU963871">
    <property type="protein sequence ID" value="CAH0383057.1"/>
    <property type="molecule type" value="Genomic_DNA"/>
</dbReference>
<feature type="chain" id="PRO_5040400957" description="Glycosyltransferase 25 family member" evidence="4">
    <location>
        <begin position="23"/>
        <end position="364"/>
    </location>
</feature>
<feature type="signal peptide" evidence="4">
    <location>
        <begin position="1"/>
        <end position="22"/>
    </location>
</feature>
<keyword evidence="6" id="KW-1185">Reference proteome</keyword>
<dbReference type="PANTHER" id="PTHR10730">
    <property type="entry name" value="PROCOLLAGEN-LYSINE,2-OXOGLUTARATE 5-DIOXYGENASE/GLYCOSYLTRANSFERASE 25 FAMILY MEMBER"/>
    <property type="match status" value="1"/>
</dbReference>
<keyword evidence="3" id="KW-0808">Transferase</keyword>
<reference evidence="5" key="1">
    <citation type="submission" date="2021-12" db="EMBL/GenBank/DDBJ databases">
        <authorList>
            <person name="King R."/>
        </authorList>
    </citation>
    <scope>NUCLEOTIDE SEQUENCE</scope>
</reference>
<dbReference type="AlphaFoldDB" id="A0A9P0A3A0"/>
<dbReference type="SUPFAM" id="SSF53448">
    <property type="entry name" value="Nucleotide-diphospho-sugar transferases"/>
    <property type="match status" value="1"/>
</dbReference>
<evidence type="ECO:0000256" key="3">
    <source>
        <dbReference type="ARBA" id="ARBA00022679"/>
    </source>
</evidence>
<keyword evidence="4" id="KW-0732">Signal</keyword>
<dbReference type="Proteomes" id="UP001152759">
    <property type="component" value="Chromosome 10"/>
</dbReference>
<evidence type="ECO:0000313" key="6">
    <source>
        <dbReference type="Proteomes" id="UP001152759"/>
    </source>
</evidence>
<gene>
    <name evidence="5" type="ORF">BEMITA_LOCUS2537</name>
</gene>
<comment type="similarity">
    <text evidence="1">Belongs to the glycosyltransferase 25 family.</text>
</comment>
<dbReference type="InterPro" id="IPR050757">
    <property type="entry name" value="Collagen_mod_GT25"/>
</dbReference>
<dbReference type="Pfam" id="PF03452">
    <property type="entry name" value="Anp1"/>
    <property type="match status" value="1"/>
</dbReference>
<evidence type="ECO:0000256" key="4">
    <source>
        <dbReference type="SAM" id="SignalP"/>
    </source>
</evidence>
<name>A0A9P0A3A0_BEMTA</name>